<organism evidence="2 3">
    <name type="scientific">Toxocara canis</name>
    <name type="common">Canine roundworm</name>
    <dbReference type="NCBI Taxonomy" id="6265"/>
    <lineage>
        <taxon>Eukaryota</taxon>
        <taxon>Metazoa</taxon>
        <taxon>Ecdysozoa</taxon>
        <taxon>Nematoda</taxon>
        <taxon>Chromadorea</taxon>
        <taxon>Rhabditida</taxon>
        <taxon>Spirurina</taxon>
        <taxon>Ascaridomorpha</taxon>
        <taxon>Ascaridoidea</taxon>
        <taxon>Toxocaridae</taxon>
        <taxon>Toxocara</taxon>
    </lineage>
</organism>
<dbReference type="WBParaSite" id="TCNE_0001776101-mRNA-1">
    <property type="protein sequence ID" value="TCNE_0001776101-mRNA-1"/>
    <property type="gene ID" value="TCNE_0001776101"/>
</dbReference>
<name>A0A183VAJ0_TOXCA</name>
<keyword evidence="2" id="KW-1185">Reference proteome</keyword>
<evidence type="ECO:0000313" key="2">
    <source>
        <dbReference type="Proteomes" id="UP000050794"/>
    </source>
</evidence>
<gene>
    <name evidence="1" type="ORF">TCNE_LOCUS17760</name>
</gene>
<evidence type="ECO:0000313" key="1">
    <source>
        <dbReference type="EMBL" id="VDM49081.1"/>
    </source>
</evidence>
<accession>A0A183VAJ0</accession>
<dbReference type="AlphaFoldDB" id="A0A183VAJ0"/>
<sequence length="47" mass="4959">MGLHTTVAGQKSHSSHESQSYLTFEAATFGRLTYGAGIDLRSVSATS</sequence>
<evidence type="ECO:0000313" key="3">
    <source>
        <dbReference type="WBParaSite" id="TCNE_0001776101-mRNA-1"/>
    </source>
</evidence>
<proteinExistence type="predicted"/>
<dbReference type="Proteomes" id="UP000050794">
    <property type="component" value="Unassembled WGS sequence"/>
</dbReference>
<reference evidence="1 2" key="2">
    <citation type="submission" date="2018-11" db="EMBL/GenBank/DDBJ databases">
        <authorList>
            <consortium name="Pathogen Informatics"/>
        </authorList>
    </citation>
    <scope>NUCLEOTIDE SEQUENCE [LARGE SCALE GENOMIC DNA]</scope>
</reference>
<protein>
    <submittedName>
        <fullName evidence="3">Porin</fullName>
    </submittedName>
</protein>
<reference evidence="3" key="1">
    <citation type="submission" date="2016-06" db="UniProtKB">
        <authorList>
            <consortium name="WormBaseParasite"/>
        </authorList>
    </citation>
    <scope>IDENTIFICATION</scope>
</reference>
<dbReference type="EMBL" id="UYWY01024759">
    <property type="protein sequence ID" value="VDM49081.1"/>
    <property type="molecule type" value="Genomic_DNA"/>
</dbReference>